<protein>
    <submittedName>
        <fullName evidence="2">Uncharacterized protein</fullName>
    </submittedName>
</protein>
<evidence type="ECO:0000313" key="3">
    <source>
        <dbReference type="Proteomes" id="UP001488838"/>
    </source>
</evidence>
<feature type="region of interest" description="Disordered" evidence="1">
    <location>
        <begin position="41"/>
        <end position="62"/>
    </location>
</feature>
<accession>A0AAW0IRJ3</accession>
<evidence type="ECO:0000313" key="2">
    <source>
        <dbReference type="EMBL" id="KAK7816751.1"/>
    </source>
</evidence>
<evidence type="ECO:0000256" key="1">
    <source>
        <dbReference type="SAM" id="MobiDB-lite"/>
    </source>
</evidence>
<dbReference type="EMBL" id="JBBHLL010000100">
    <property type="protein sequence ID" value="KAK7816751.1"/>
    <property type="molecule type" value="Genomic_DNA"/>
</dbReference>
<gene>
    <name evidence="2" type="ORF">U0070_009276</name>
</gene>
<comment type="caution">
    <text evidence="2">The sequence shown here is derived from an EMBL/GenBank/DDBJ whole genome shotgun (WGS) entry which is preliminary data.</text>
</comment>
<keyword evidence="3" id="KW-1185">Reference proteome</keyword>
<organism evidence="2 3">
    <name type="scientific">Myodes glareolus</name>
    <name type="common">Bank vole</name>
    <name type="synonym">Clethrionomys glareolus</name>
    <dbReference type="NCBI Taxonomy" id="447135"/>
    <lineage>
        <taxon>Eukaryota</taxon>
        <taxon>Metazoa</taxon>
        <taxon>Chordata</taxon>
        <taxon>Craniata</taxon>
        <taxon>Vertebrata</taxon>
        <taxon>Euteleostomi</taxon>
        <taxon>Mammalia</taxon>
        <taxon>Eutheria</taxon>
        <taxon>Euarchontoglires</taxon>
        <taxon>Glires</taxon>
        <taxon>Rodentia</taxon>
        <taxon>Myomorpha</taxon>
        <taxon>Muroidea</taxon>
        <taxon>Cricetidae</taxon>
        <taxon>Arvicolinae</taxon>
        <taxon>Myodes</taxon>
    </lineage>
</organism>
<dbReference type="Proteomes" id="UP001488838">
    <property type="component" value="Unassembled WGS sequence"/>
</dbReference>
<name>A0AAW0IRJ3_MYOGA</name>
<dbReference type="AlphaFoldDB" id="A0AAW0IRJ3"/>
<proteinExistence type="predicted"/>
<sequence length="62" mass="6558">MQCLGVPSCRRRSVSRSRELYLQEQSRKVAALNGQRLGKGCRGHGESAVGNGTAAGIGRSSL</sequence>
<reference evidence="2 3" key="1">
    <citation type="journal article" date="2023" name="bioRxiv">
        <title>Conserved and derived expression patterns and positive selection on dental genes reveal complex evolutionary context of ever-growing rodent molars.</title>
        <authorList>
            <person name="Calamari Z.T."/>
            <person name="Song A."/>
            <person name="Cohen E."/>
            <person name="Akter M."/>
            <person name="Roy R.D."/>
            <person name="Hallikas O."/>
            <person name="Christensen M.M."/>
            <person name="Li P."/>
            <person name="Marangoni P."/>
            <person name="Jernvall J."/>
            <person name="Klein O.D."/>
        </authorList>
    </citation>
    <scope>NUCLEOTIDE SEQUENCE [LARGE SCALE GENOMIC DNA]</scope>
    <source>
        <strain evidence="2">V071</strain>
    </source>
</reference>